<dbReference type="NCBIfam" id="NF002068">
    <property type="entry name" value="PRK00911.1"/>
    <property type="match status" value="1"/>
</dbReference>
<dbReference type="HAMAP" id="MF_00012">
    <property type="entry name" value="IlvD"/>
    <property type="match status" value="1"/>
</dbReference>
<dbReference type="PROSITE" id="PS00886">
    <property type="entry name" value="ILVD_EDD_1"/>
    <property type="match status" value="1"/>
</dbReference>
<comment type="pathway">
    <text evidence="12 15">Amino-acid biosynthesis; L-valine biosynthesis; L-valine from pyruvate: step 3/4.</text>
</comment>
<dbReference type="InterPro" id="IPR000581">
    <property type="entry name" value="ILV_EDD_N"/>
</dbReference>
<keyword evidence="4 15" id="KW-0001">2Fe-2S</keyword>
<evidence type="ECO:0000259" key="17">
    <source>
        <dbReference type="Pfam" id="PF24877"/>
    </source>
</evidence>
<feature type="domain" description="Dihydroxy-acid/6-phosphogluconate dehydratase N-terminal" evidence="16">
    <location>
        <begin position="35"/>
        <end position="351"/>
    </location>
</feature>
<accession>A0ABT7BJ72</accession>
<name>A0ABT7BJ72_9CYAN</name>
<dbReference type="SUPFAM" id="SSF52016">
    <property type="entry name" value="LeuD/IlvD-like"/>
    <property type="match status" value="1"/>
</dbReference>
<dbReference type="GO" id="GO:0004160">
    <property type="term" value="F:dihydroxy-acid dehydratase activity"/>
    <property type="evidence" value="ECO:0007669"/>
    <property type="project" value="UniProtKB-EC"/>
</dbReference>
<comment type="subunit">
    <text evidence="15">Homodimer.</text>
</comment>
<comment type="cofactor">
    <cofactor evidence="1 15">
        <name>Mg(2+)</name>
        <dbReference type="ChEBI" id="CHEBI:18420"/>
    </cofactor>
</comment>
<evidence type="ECO:0000313" key="19">
    <source>
        <dbReference type="Proteomes" id="UP001231370"/>
    </source>
</evidence>
<dbReference type="SUPFAM" id="SSF143975">
    <property type="entry name" value="IlvD/EDD N-terminal domain-like"/>
    <property type="match status" value="1"/>
</dbReference>
<dbReference type="InterPro" id="IPR004404">
    <property type="entry name" value="DihydroxyA_deHydtase"/>
</dbReference>
<keyword evidence="7 15" id="KW-0408">Iron</keyword>
<feature type="binding site" evidence="15">
    <location>
        <position position="82"/>
    </location>
    <ligand>
        <name>Mg(2+)</name>
        <dbReference type="ChEBI" id="CHEBI:18420"/>
    </ligand>
</feature>
<gene>
    <name evidence="15 18" type="primary">ilvD</name>
    <name evidence="18" type="ORF">PJF56_10210</name>
</gene>
<keyword evidence="8 15" id="KW-0411">Iron-sulfur</keyword>
<evidence type="ECO:0000256" key="12">
    <source>
        <dbReference type="ARBA" id="ARBA00029436"/>
    </source>
</evidence>
<reference evidence="18 19" key="1">
    <citation type="submission" date="2023-01" db="EMBL/GenBank/DDBJ databases">
        <title>Novel diversity within Roseofilum (Cyanobacteria; Desertifilaceae) from marine benthic mats with descriptions of four novel species.</title>
        <authorList>
            <person name="Wang Y."/>
            <person name="Berthold D.E."/>
            <person name="Hu J."/>
            <person name="Lefler F.W."/>
            <person name="Laughinghouse H.D. IV."/>
        </authorList>
    </citation>
    <scope>NUCLEOTIDE SEQUENCE [LARGE SCALE GENOMIC DNA]</scope>
    <source>
        <strain evidence="18 19">BLCC-M91</strain>
    </source>
</reference>
<protein>
    <recommendedName>
        <fullName evidence="14 15">Dihydroxy-acid dehydratase</fullName>
        <shortName evidence="15">DAD</shortName>
        <ecNumber evidence="14 15">4.2.1.9</ecNumber>
    </recommendedName>
</protein>
<comment type="pathway">
    <text evidence="13 15">Amino-acid biosynthesis; L-isoleucine biosynthesis; L-isoleucine from 2-oxobutanoate: step 3/4.</text>
</comment>
<dbReference type="Pfam" id="PF00920">
    <property type="entry name" value="ILVD_EDD_N"/>
    <property type="match status" value="1"/>
</dbReference>
<evidence type="ECO:0000313" key="18">
    <source>
        <dbReference type="EMBL" id="MDJ1179238.1"/>
    </source>
</evidence>
<keyword evidence="19" id="KW-1185">Reference proteome</keyword>
<dbReference type="InterPro" id="IPR050165">
    <property type="entry name" value="DHAD_IlvD/Edd"/>
</dbReference>
<evidence type="ECO:0000256" key="2">
    <source>
        <dbReference type="ARBA" id="ARBA00006486"/>
    </source>
</evidence>
<dbReference type="PANTHER" id="PTHR21000:SF5">
    <property type="entry name" value="DIHYDROXY-ACID DEHYDRATASE, MITOCHONDRIAL"/>
    <property type="match status" value="1"/>
</dbReference>
<evidence type="ECO:0000256" key="9">
    <source>
        <dbReference type="ARBA" id="ARBA00023239"/>
    </source>
</evidence>
<comment type="catalytic activity">
    <reaction evidence="11">
        <text>(2R)-2,3-dihydroxy-3-methylbutanoate = 3-methyl-2-oxobutanoate + H2O</text>
        <dbReference type="Rhea" id="RHEA:24809"/>
        <dbReference type="ChEBI" id="CHEBI:11851"/>
        <dbReference type="ChEBI" id="CHEBI:15377"/>
        <dbReference type="ChEBI" id="CHEBI:49072"/>
        <dbReference type="EC" id="4.2.1.9"/>
    </reaction>
    <physiologicalReaction direction="left-to-right" evidence="11">
        <dbReference type="Rhea" id="RHEA:24810"/>
    </physiologicalReaction>
</comment>
<evidence type="ECO:0000256" key="15">
    <source>
        <dbReference type="HAMAP-Rule" id="MF_00012"/>
    </source>
</evidence>
<dbReference type="Gene3D" id="3.50.30.80">
    <property type="entry name" value="IlvD/EDD C-terminal domain-like"/>
    <property type="match status" value="1"/>
</dbReference>
<feature type="binding site" description="via carbamate group" evidence="15">
    <location>
        <position position="125"/>
    </location>
    <ligand>
        <name>Mg(2+)</name>
        <dbReference type="ChEBI" id="CHEBI:18420"/>
    </ligand>
</feature>
<comment type="similarity">
    <text evidence="2 15">Belongs to the IlvD/Edd family.</text>
</comment>
<evidence type="ECO:0000256" key="6">
    <source>
        <dbReference type="ARBA" id="ARBA00022842"/>
    </source>
</evidence>
<evidence type="ECO:0000256" key="1">
    <source>
        <dbReference type="ARBA" id="ARBA00001946"/>
    </source>
</evidence>
<dbReference type="InterPro" id="IPR056740">
    <property type="entry name" value="ILV_EDD_C"/>
</dbReference>
<dbReference type="InterPro" id="IPR042096">
    <property type="entry name" value="Dihydro-acid_dehy_C"/>
</dbReference>
<comment type="catalytic activity">
    <reaction evidence="15">
        <text>(2R,3R)-2,3-dihydroxy-3-methylpentanoate = (S)-3-methyl-2-oxopentanoate + H2O</text>
        <dbReference type="Rhea" id="RHEA:27694"/>
        <dbReference type="ChEBI" id="CHEBI:15377"/>
        <dbReference type="ChEBI" id="CHEBI:35146"/>
        <dbReference type="ChEBI" id="CHEBI:49258"/>
        <dbReference type="EC" id="4.2.1.9"/>
    </reaction>
</comment>
<dbReference type="NCBIfam" id="TIGR00110">
    <property type="entry name" value="ilvD"/>
    <property type="match status" value="1"/>
</dbReference>
<evidence type="ECO:0000259" key="16">
    <source>
        <dbReference type="Pfam" id="PF00920"/>
    </source>
</evidence>
<comment type="caution">
    <text evidence="18">The sequence shown here is derived from an EMBL/GenBank/DDBJ whole genome shotgun (WGS) entry which is preliminary data.</text>
</comment>
<evidence type="ECO:0000256" key="4">
    <source>
        <dbReference type="ARBA" id="ARBA00022714"/>
    </source>
</evidence>
<dbReference type="InterPro" id="IPR020558">
    <property type="entry name" value="DiOHA_6PGluconate_deHydtase_CS"/>
</dbReference>
<keyword evidence="3 15" id="KW-0028">Amino-acid biosynthesis</keyword>
<organism evidence="18 19">
    <name type="scientific">Roseofilum halophilum BLCC-M91</name>
    <dbReference type="NCBI Taxonomy" id="3022259"/>
    <lineage>
        <taxon>Bacteria</taxon>
        <taxon>Bacillati</taxon>
        <taxon>Cyanobacteriota</taxon>
        <taxon>Cyanophyceae</taxon>
        <taxon>Desertifilales</taxon>
        <taxon>Desertifilaceae</taxon>
        <taxon>Roseofilum</taxon>
        <taxon>Roseofilum halophilum</taxon>
    </lineage>
</organism>
<feature type="active site" description="Proton acceptor" evidence="15">
    <location>
        <position position="473"/>
    </location>
</feature>
<comment type="function">
    <text evidence="15">Functions in the biosynthesis of branched-chain amino acids. Catalyzes the dehydration of (2R,3R)-2,3-dihydroxy-3-methylpentanoate (2,3-dihydroxy-3-methylvalerate) into 2-oxo-3-methylpentanoate (2-oxo-3-methylvalerate) and of (2R)-2,3-dihydroxy-3-methylbutanoate (2,3-dihydroxyisovalerate) into 2-oxo-3-methylbutanoate (2-oxoisovalerate), the penultimate precursor to L-isoleucine and L-valine, respectively.</text>
</comment>
<keyword evidence="5 15" id="KW-0479">Metal-binding</keyword>
<feature type="binding site" evidence="15">
    <location>
        <position position="50"/>
    </location>
    <ligand>
        <name>[2Fe-2S] cluster</name>
        <dbReference type="ChEBI" id="CHEBI:190135"/>
    </ligand>
</feature>
<dbReference type="EC" id="4.2.1.9" evidence="14 15"/>
<dbReference type="PANTHER" id="PTHR21000">
    <property type="entry name" value="DIHYDROXY-ACID DEHYDRATASE DAD"/>
    <property type="match status" value="1"/>
</dbReference>
<keyword evidence="9 15" id="KW-0456">Lyase</keyword>
<evidence type="ECO:0000256" key="8">
    <source>
        <dbReference type="ARBA" id="ARBA00023014"/>
    </source>
</evidence>
<evidence type="ECO:0000256" key="5">
    <source>
        <dbReference type="ARBA" id="ARBA00022723"/>
    </source>
</evidence>
<proteinExistence type="inferred from homology"/>
<dbReference type="Proteomes" id="UP001231370">
    <property type="component" value="Unassembled WGS sequence"/>
</dbReference>
<evidence type="ECO:0000256" key="7">
    <source>
        <dbReference type="ARBA" id="ARBA00023004"/>
    </source>
</evidence>
<evidence type="ECO:0000256" key="3">
    <source>
        <dbReference type="ARBA" id="ARBA00022605"/>
    </source>
</evidence>
<feature type="domain" description="Dihydroxy-acid/6-phosphogluconate dehydratase C-terminal" evidence="17">
    <location>
        <begin position="365"/>
        <end position="554"/>
    </location>
</feature>
<comment type="cofactor">
    <cofactor evidence="15">
        <name>[2Fe-2S] cluster</name>
        <dbReference type="ChEBI" id="CHEBI:190135"/>
    </cofactor>
    <text evidence="15">Binds 1 [2Fe-2S] cluster per subunit. This cluster acts as a Lewis acid cofactor.</text>
</comment>
<keyword evidence="6 15" id="KW-0460">Magnesium</keyword>
<feature type="binding site" evidence="15">
    <location>
        <position position="124"/>
    </location>
    <ligand>
        <name>Mg(2+)</name>
        <dbReference type="ChEBI" id="CHEBI:18420"/>
    </ligand>
</feature>
<feature type="modified residue" description="N6-carboxylysine" evidence="15">
    <location>
        <position position="125"/>
    </location>
</feature>
<dbReference type="EMBL" id="JAQPOK010000080">
    <property type="protein sequence ID" value="MDJ1179238.1"/>
    <property type="molecule type" value="Genomic_DNA"/>
</dbReference>
<dbReference type="Pfam" id="PF24877">
    <property type="entry name" value="ILV_EDD_C"/>
    <property type="match status" value="1"/>
</dbReference>
<evidence type="ECO:0000256" key="10">
    <source>
        <dbReference type="ARBA" id="ARBA00023304"/>
    </source>
</evidence>
<dbReference type="InterPro" id="IPR037237">
    <property type="entry name" value="IlvD/EDD_N"/>
</dbReference>
<evidence type="ECO:0000256" key="14">
    <source>
        <dbReference type="ARBA" id="ARBA00029490"/>
    </source>
</evidence>
<evidence type="ECO:0000256" key="13">
    <source>
        <dbReference type="ARBA" id="ARBA00029437"/>
    </source>
</evidence>
<sequence length="559" mass="58623">MADNFRSQVVTQGVQRAPNRAMLRAVGFGDEDFTKPIVGIANGYSTITPCNVGLNDLALRGESALKEAGAMPQLFGTITVSDGISMGTEGMKYSLVSREVIADAIETACNGQSMDGVLAIGGCDKNMPGAMIAIARMNIPALFVYGGTIKPGRYKDCDLTVVSAFEAVGQHSAGKIDQTELNAVEKNACPGPGSCGGMFTANTMSSAFEAMGMSLPYSSTMAAEDEEKADSTAESGKVLVDAIRKQILPRQILTRKAFENAIAVVMAVGGSTNAVLHLLAIAHAAGVDLTLDDFEAIRAKVPVLCDLKPSGRYVTVNLHQAGGIPQVMKILLENGVLHGDCLTMSGQTIAEILADVPPTPREDQDVIRPWNNPMYTTGHLVVLRGNLATEGGVAKISGVKNPKITGPARVFESEEECLAAILAGKIKPSDVVVVRYEGPKGGPGMREMLAPTSAIIGAGLGDSVGLITDGRFSGGTYGMVVGHVAPEAAVGGAIALVQEGDTITIDAPARRLELHVSDEELAQRRAQWQPKEPRYTRGVLAKYAQLVSSSSRGAVTDDL</sequence>
<evidence type="ECO:0000256" key="11">
    <source>
        <dbReference type="ARBA" id="ARBA00029304"/>
    </source>
</evidence>
<dbReference type="RefSeq" id="WP_283762549.1">
    <property type="nucleotide sequence ID" value="NZ_JAQPOK010000080.1"/>
</dbReference>
<feature type="binding site" evidence="15">
    <location>
        <position position="447"/>
    </location>
    <ligand>
        <name>Mg(2+)</name>
        <dbReference type="ChEBI" id="CHEBI:18420"/>
    </ligand>
</feature>
<comment type="caution">
    <text evidence="15">Lacks conserved residue(s) required for the propagation of feature annotation.</text>
</comment>
<dbReference type="PROSITE" id="PS00887">
    <property type="entry name" value="ILVD_EDD_2"/>
    <property type="match status" value="1"/>
</dbReference>
<keyword evidence="10 15" id="KW-0100">Branched-chain amino acid biosynthesis</keyword>